<sequence length="260" mass="28732">MNFGGEALAKVDFRDAKVLVTGASGFLGTHLVRELVRQGYSVVGMVRKTSNIRRLENLGVEVKFGDLTDSASLVEATKGIDVIVHLAAYYTFSGKSELYMKVNVEGTKSLCEAAVKNAVKRIFYCSSTEAIGPVSRPPGDENTPPNPQYEYGRSKLMAENIVRSFAVRGLEYTIIRPTGIYGPENVDDVSYWFITSFAKKSLATRIIVGAGQNLIQFVHVQDAVQGFLLALNKLDTSKNQTYIISEDRAYTYNEVYKILS</sequence>
<evidence type="ECO:0000313" key="2">
    <source>
        <dbReference type="EMBL" id="HGB35445.1"/>
    </source>
</evidence>
<organism evidence="2">
    <name type="scientific">candidate division WOR-3 bacterium</name>
    <dbReference type="NCBI Taxonomy" id="2052148"/>
    <lineage>
        <taxon>Bacteria</taxon>
        <taxon>Bacteria division WOR-3</taxon>
    </lineage>
</organism>
<comment type="caution">
    <text evidence="2">The sequence shown here is derived from an EMBL/GenBank/DDBJ whole genome shotgun (WGS) entry which is preliminary data.</text>
</comment>
<dbReference type="SUPFAM" id="SSF51735">
    <property type="entry name" value="NAD(P)-binding Rossmann-fold domains"/>
    <property type="match status" value="1"/>
</dbReference>
<dbReference type="AlphaFoldDB" id="A0A7V3KMN3"/>
<dbReference type="InterPro" id="IPR051783">
    <property type="entry name" value="NAD(P)-dependent_oxidoreduct"/>
</dbReference>
<dbReference type="Gene3D" id="3.40.50.720">
    <property type="entry name" value="NAD(P)-binding Rossmann-like Domain"/>
    <property type="match status" value="1"/>
</dbReference>
<accession>A0A7V3KMN3</accession>
<dbReference type="Pfam" id="PF01370">
    <property type="entry name" value="Epimerase"/>
    <property type="match status" value="1"/>
</dbReference>
<gene>
    <name evidence="2" type="ORF">ENV38_00860</name>
</gene>
<evidence type="ECO:0000259" key="1">
    <source>
        <dbReference type="Pfam" id="PF01370"/>
    </source>
</evidence>
<dbReference type="InterPro" id="IPR001509">
    <property type="entry name" value="Epimerase_deHydtase"/>
</dbReference>
<dbReference type="GO" id="GO:0005737">
    <property type="term" value="C:cytoplasm"/>
    <property type="evidence" value="ECO:0007669"/>
    <property type="project" value="TreeGrafter"/>
</dbReference>
<dbReference type="EMBL" id="DTGD01000036">
    <property type="protein sequence ID" value="HGB35445.1"/>
    <property type="molecule type" value="Genomic_DNA"/>
</dbReference>
<feature type="domain" description="NAD-dependent epimerase/dehydratase" evidence="1">
    <location>
        <begin position="18"/>
        <end position="244"/>
    </location>
</feature>
<dbReference type="PANTHER" id="PTHR48079:SF6">
    <property type="entry name" value="NAD(P)-BINDING DOMAIN-CONTAINING PROTEIN-RELATED"/>
    <property type="match status" value="1"/>
</dbReference>
<dbReference type="InterPro" id="IPR036291">
    <property type="entry name" value="NAD(P)-bd_dom_sf"/>
</dbReference>
<name>A0A7V3KMN3_UNCW3</name>
<dbReference type="GO" id="GO:0004029">
    <property type="term" value="F:aldehyde dehydrogenase (NAD+) activity"/>
    <property type="evidence" value="ECO:0007669"/>
    <property type="project" value="TreeGrafter"/>
</dbReference>
<dbReference type="PANTHER" id="PTHR48079">
    <property type="entry name" value="PROTEIN YEEZ"/>
    <property type="match status" value="1"/>
</dbReference>
<reference evidence="2" key="1">
    <citation type="journal article" date="2020" name="mSystems">
        <title>Genome- and Community-Level Interaction Insights into Carbon Utilization and Element Cycling Functions of Hydrothermarchaeota in Hydrothermal Sediment.</title>
        <authorList>
            <person name="Zhou Z."/>
            <person name="Liu Y."/>
            <person name="Xu W."/>
            <person name="Pan J."/>
            <person name="Luo Z.H."/>
            <person name="Li M."/>
        </authorList>
    </citation>
    <scope>NUCLEOTIDE SEQUENCE [LARGE SCALE GENOMIC DNA]</scope>
    <source>
        <strain evidence="2">SpSt-754</strain>
    </source>
</reference>
<proteinExistence type="predicted"/>
<protein>
    <submittedName>
        <fullName evidence="2">NAD-dependent epimerase/dehydratase family protein</fullName>
    </submittedName>
</protein>